<dbReference type="InterPro" id="IPR001876">
    <property type="entry name" value="Znf_RanBP2"/>
</dbReference>
<evidence type="ECO:0000259" key="4">
    <source>
        <dbReference type="PROSITE" id="PS50199"/>
    </source>
</evidence>
<protein>
    <submittedName>
        <fullName evidence="5">DUF2007 domain-containing protein</fullName>
    </submittedName>
</protein>
<keyword evidence="3" id="KW-0862">Zinc</keyword>
<evidence type="ECO:0000256" key="1">
    <source>
        <dbReference type="ARBA" id="ARBA00022723"/>
    </source>
</evidence>
<evidence type="ECO:0000256" key="3">
    <source>
        <dbReference type="ARBA" id="ARBA00022833"/>
    </source>
</evidence>
<evidence type="ECO:0000256" key="2">
    <source>
        <dbReference type="ARBA" id="ARBA00022771"/>
    </source>
</evidence>
<dbReference type="PROSITE" id="PS50199">
    <property type="entry name" value="ZF_RANBP2_2"/>
    <property type="match status" value="1"/>
</dbReference>
<dbReference type="EMBL" id="CP101508">
    <property type="protein sequence ID" value="UTV29186.1"/>
    <property type="molecule type" value="Genomic_DNA"/>
</dbReference>
<evidence type="ECO:0000313" key="6">
    <source>
        <dbReference type="Proteomes" id="UP001057998"/>
    </source>
</evidence>
<keyword evidence="6" id="KW-1185">Reference proteome</keyword>
<dbReference type="PROSITE" id="PS01358">
    <property type="entry name" value="ZF_RANBP2_1"/>
    <property type="match status" value="1"/>
</dbReference>
<dbReference type="InterPro" id="IPR018551">
    <property type="entry name" value="DUF2007"/>
</dbReference>
<keyword evidence="2" id="KW-0863">Zinc-finger</keyword>
<gene>
    <name evidence="5" type="ORF">NNL38_00435</name>
</gene>
<proteinExistence type="predicted"/>
<dbReference type="Pfam" id="PF09413">
    <property type="entry name" value="DUF2007"/>
    <property type="match status" value="1"/>
</dbReference>
<sequence length="103" mass="11518">MEISWVRVYQAANSLEAHSLKGMLESEQIEVTLSGESLSAGAGELPMDVVQVCLWVPETQVTRARARLKAYEAAGEVEWQCPDCREWNSGRFEICWQCGGEKP</sequence>
<dbReference type="Proteomes" id="UP001057998">
    <property type="component" value="Chromosome 1"/>
</dbReference>
<organism evidence="5 6">
    <name type="scientific">Photobacterium atrarenae</name>
    <dbReference type="NCBI Taxonomy" id="865757"/>
    <lineage>
        <taxon>Bacteria</taxon>
        <taxon>Pseudomonadati</taxon>
        <taxon>Pseudomonadota</taxon>
        <taxon>Gammaproteobacteria</taxon>
        <taxon>Vibrionales</taxon>
        <taxon>Vibrionaceae</taxon>
        <taxon>Photobacterium</taxon>
    </lineage>
</organism>
<keyword evidence="1" id="KW-0479">Metal-binding</keyword>
<name>A0ABY5GK86_9GAMM</name>
<feature type="domain" description="RanBP2-type" evidence="4">
    <location>
        <begin position="73"/>
        <end position="103"/>
    </location>
</feature>
<dbReference type="Gene3D" id="3.30.70.790">
    <property type="entry name" value="UreE, C-terminal domain"/>
    <property type="match status" value="1"/>
</dbReference>
<accession>A0ABY5GK86</accession>
<evidence type="ECO:0000313" key="5">
    <source>
        <dbReference type="EMBL" id="UTV29186.1"/>
    </source>
</evidence>
<reference evidence="5" key="1">
    <citation type="submission" date="2022-07" db="EMBL/GenBank/DDBJ databases">
        <title>Genome sequencing of Photobacterium atrarenae GJH2-4.</title>
        <authorList>
            <person name="Park S.-J."/>
        </authorList>
    </citation>
    <scope>NUCLEOTIDE SEQUENCE</scope>
    <source>
        <strain evidence="5">GJH2-4</strain>
    </source>
</reference>